<accession>A0AA38KW75</accession>
<sequence>VTMGTSSESLQGDSLSTVGALYKKLQEAKEDKRILKEQNKHLLQALQKMGNAPPMTTTDPPEVLSQEKINEHTKI</sequence>
<dbReference type="Proteomes" id="UP000824469">
    <property type="component" value="Unassembled WGS sequence"/>
</dbReference>
<evidence type="ECO:0000313" key="4">
    <source>
        <dbReference type="Proteomes" id="UP000824469"/>
    </source>
</evidence>
<feature type="non-terminal residue" evidence="3">
    <location>
        <position position="1"/>
    </location>
</feature>
<feature type="non-terminal residue" evidence="3">
    <location>
        <position position="75"/>
    </location>
</feature>
<evidence type="ECO:0000256" key="1">
    <source>
        <dbReference type="SAM" id="Coils"/>
    </source>
</evidence>
<feature type="coiled-coil region" evidence="1">
    <location>
        <begin position="18"/>
        <end position="45"/>
    </location>
</feature>
<organism evidence="3 4">
    <name type="scientific">Taxus chinensis</name>
    <name type="common">Chinese yew</name>
    <name type="synonym">Taxus wallichiana var. chinensis</name>
    <dbReference type="NCBI Taxonomy" id="29808"/>
    <lineage>
        <taxon>Eukaryota</taxon>
        <taxon>Viridiplantae</taxon>
        <taxon>Streptophyta</taxon>
        <taxon>Embryophyta</taxon>
        <taxon>Tracheophyta</taxon>
        <taxon>Spermatophyta</taxon>
        <taxon>Pinopsida</taxon>
        <taxon>Pinidae</taxon>
        <taxon>Conifers II</taxon>
        <taxon>Cupressales</taxon>
        <taxon>Taxaceae</taxon>
        <taxon>Taxus</taxon>
    </lineage>
</organism>
<dbReference type="AlphaFoldDB" id="A0AA38KW75"/>
<evidence type="ECO:0000256" key="2">
    <source>
        <dbReference type="SAM" id="MobiDB-lite"/>
    </source>
</evidence>
<protein>
    <submittedName>
        <fullName evidence="3">Uncharacterized protein</fullName>
    </submittedName>
</protein>
<evidence type="ECO:0000313" key="3">
    <source>
        <dbReference type="EMBL" id="KAH9309754.1"/>
    </source>
</evidence>
<name>A0AA38KW75_TAXCH</name>
<reference evidence="3 4" key="1">
    <citation type="journal article" date="2021" name="Nat. Plants">
        <title>The Taxus genome provides insights into paclitaxel biosynthesis.</title>
        <authorList>
            <person name="Xiong X."/>
            <person name="Gou J."/>
            <person name="Liao Q."/>
            <person name="Li Y."/>
            <person name="Zhou Q."/>
            <person name="Bi G."/>
            <person name="Li C."/>
            <person name="Du R."/>
            <person name="Wang X."/>
            <person name="Sun T."/>
            <person name="Guo L."/>
            <person name="Liang H."/>
            <person name="Lu P."/>
            <person name="Wu Y."/>
            <person name="Zhang Z."/>
            <person name="Ro D.K."/>
            <person name="Shang Y."/>
            <person name="Huang S."/>
            <person name="Yan J."/>
        </authorList>
    </citation>
    <scope>NUCLEOTIDE SEQUENCE [LARGE SCALE GENOMIC DNA]</scope>
    <source>
        <strain evidence="3">Ta-2019</strain>
    </source>
</reference>
<gene>
    <name evidence="3" type="ORF">KI387_037665</name>
</gene>
<comment type="caution">
    <text evidence="3">The sequence shown here is derived from an EMBL/GenBank/DDBJ whole genome shotgun (WGS) entry which is preliminary data.</text>
</comment>
<dbReference type="EMBL" id="JAHRHJ020000007">
    <property type="protein sequence ID" value="KAH9309754.1"/>
    <property type="molecule type" value="Genomic_DNA"/>
</dbReference>
<proteinExistence type="predicted"/>
<keyword evidence="4" id="KW-1185">Reference proteome</keyword>
<feature type="region of interest" description="Disordered" evidence="2">
    <location>
        <begin position="49"/>
        <end position="75"/>
    </location>
</feature>
<keyword evidence="1" id="KW-0175">Coiled coil</keyword>